<dbReference type="RefSeq" id="WP_183539623.1">
    <property type="nucleotide sequence ID" value="NZ_JACHHV010000012.1"/>
</dbReference>
<evidence type="ECO:0000313" key="1">
    <source>
        <dbReference type="EMBL" id="MBB5887986.1"/>
    </source>
</evidence>
<dbReference type="EMBL" id="JACHHV010000012">
    <property type="protein sequence ID" value="MBB5887986.1"/>
    <property type="molecule type" value="Genomic_DNA"/>
</dbReference>
<evidence type="ECO:0000313" key="2">
    <source>
        <dbReference type="Proteomes" id="UP000562464"/>
    </source>
</evidence>
<comment type="caution">
    <text evidence="1">The sequence shown here is derived from an EMBL/GenBank/DDBJ whole genome shotgun (WGS) entry which is preliminary data.</text>
</comment>
<protein>
    <submittedName>
        <fullName evidence="1">Uncharacterized protein</fullName>
    </submittedName>
</protein>
<dbReference type="Proteomes" id="UP000562464">
    <property type="component" value="Unassembled WGS sequence"/>
</dbReference>
<reference evidence="1 2" key="1">
    <citation type="submission" date="2020-08" db="EMBL/GenBank/DDBJ databases">
        <title>Genomic Encyclopedia of Type Strains, Phase IV (KMG-IV): sequencing the most valuable type-strain genomes for metagenomic binning, comparative biology and taxonomic classification.</title>
        <authorList>
            <person name="Goeker M."/>
        </authorList>
    </citation>
    <scope>NUCLEOTIDE SEQUENCE [LARGE SCALE GENOMIC DNA]</scope>
    <source>
        <strain evidence="1 2">DSM 14925</strain>
    </source>
</reference>
<accession>A0A841C228</accession>
<proteinExistence type="predicted"/>
<name>A0A841C228_9LACT</name>
<organism evidence="1 2">
    <name type="scientific">Lactovum miscens</name>
    <dbReference type="NCBI Taxonomy" id="190387"/>
    <lineage>
        <taxon>Bacteria</taxon>
        <taxon>Bacillati</taxon>
        <taxon>Bacillota</taxon>
        <taxon>Bacilli</taxon>
        <taxon>Lactobacillales</taxon>
        <taxon>Streptococcaceae</taxon>
        <taxon>Lactovum</taxon>
    </lineage>
</organism>
<dbReference type="AlphaFoldDB" id="A0A841C228"/>
<gene>
    <name evidence="1" type="ORF">HNQ37_000876</name>
</gene>
<keyword evidence="2" id="KW-1185">Reference proteome</keyword>
<sequence length="263" mass="28816">MFKKIVTVFVVILGLIVLSYGYFHYQSKLKSVSENNITKSAIKGSVLNSQMVSSSSSTAISNISKLDKNLPTTVQEGLKKAAAENKPFVLTIFVKSNSTLTDTLKKSILSAYGDGSWTINVINYNQETSADLVNSSLLSQVGQTRPDLILYEAPLFNDNLNNIIDGSIQNEESILSTLSKTGATLMVEPSAPIYNGIVYPTQETSLKQAVTGKYNYVDTWSTFPAGNSVEMKNLTVNDGSFYTLNDAGNKVWLDYLNQLFISK</sequence>